<dbReference type="AlphaFoldDB" id="A0A2A2K7S6"/>
<evidence type="ECO:0000313" key="2">
    <source>
        <dbReference type="Proteomes" id="UP000218231"/>
    </source>
</evidence>
<comment type="caution">
    <text evidence="1">The sequence shown here is derived from an EMBL/GenBank/DDBJ whole genome shotgun (WGS) entry which is preliminary data.</text>
</comment>
<dbReference type="EMBL" id="LIAE01009365">
    <property type="protein sequence ID" value="PAV70046.1"/>
    <property type="molecule type" value="Genomic_DNA"/>
</dbReference>
<gene>
    <name evidence="1" type="ORF">WR25_02225</name>
</gene>
<reference evidence="1 2" key="1">
    <citation type="journal article" date="2017" name="Curr. Biol.">
        <title>Genome architecture and evolution of a unichromosomal asexual nematode.</title>
        <authorList>
            <person name="Fradin H."/>
            <person name="Zegar C."/>
            <person name="Gutwein M."/>
            <person name="Lucas J."/>
            <person name="Kovtun M."/>
            <person name="Corcoran D."/>
            <person name="Baugh L.R."/>
            <person name="Kiontke K."/>
            <person name="Gunsalus K."/>
            <person name="Fitch D.H."/>
            <person name="Piano F."/>
        </authorList>
    </citation>
    <scope>NUCLEOTIDE SEQUENCE [LARGE SCALE GENOMIC DNA]</scope>
    <source>
        <strain evidence="1">PF1309</strain>
    </source>
</reference>
<accession>A0A2A2K7S6</accession>
<name>A0A2A2K7S6_9BILA</name>
<protein>
    <submittedName>
        <fullName evidence="1">Uncharacterized protein</fullName>
    </submittedName>
</protein>
<keyword evidence="2" id="KW-1185">Reference proteome</keyword>
<dbReference type="Proteomes" id="UP000218231">
    <property type="component" value="Unassembled WGS sequence"/>
</dbReference>
<organism evidence="1 2">
    <name type="scientific">Diploscapter pachys</name>
    <dbReference type="NCBI Taxonomy" id="2018661"/>
    <lineage>
        <taxon>Eukaryota</taxon>
        <taxon>Metazoa</taxon>
        <taxon>Ecdysozoa</taxon>
        <taxon>Nematoda</taxon>
        <taxon>Chromadorea</taxon>
        <taxon>Rhabditida</taxon>
        <taxon>Rhabditina</taxon>
        <taxon>Rhabditomorpha</taxon>
        <taxon>Rhabditoidea</taxon>
        <taxon>Rhabditidae</taxon>
        <taxon>Diploscapter</taxon>
    </lineage>
</organism>
<sequence>MVDEEHPVQMVDLMLHAGGEQAGQLFLMRGAGFVLPADTARCRALHIGILFGDRQAAFVIGAGADREFRRWEELPSRGARSRGVCRQDWGDLAIRRPAVLRAGPGPTCLRRDSRVRRRPAGRARVA</sequence>
<proteinExistence type="predicted"/>
<evidence type="ECO:0000313" key="1">
    <source>
        <dbReference type="EMBL" id="PAV70046.1"/>
    </source>
</evidence>